<evidence type="ECO:0000256" key="3">
    <source>
        <dbReference type="ARBA" id="ARBA00022723"/>
    </source>
</evidence>
<dbReference type="InterPro" id="IPR001128">
    <property type="entry name" value="Cyt_P450"/>
</dbReference>
<dbReference type="InterPro" id="IPR036396">
    <property type="entry name" value="Cyt_P450_sf"/>
</dbReference>
<evidence type="ECO:0000256" key="2">
    <source>
        <dbReference type="ARBA" id="ARBA00022617"/>
    </source>
</evidence>
<comment type="cofactor">
    <cofactor evidence="7">
        <name>heme</name>
        <dbReference type="ChEBI" id="CHEBI:30413"/>
    </cofactor>
</comment>
<protein>
    <submittedName>
        <fullName evidence="10">Cytochrome P450 family monooxygenase</fullName>
    </submittedName>
</protein>
<dbReference type="Pfam" id="PF00067">
    <property type="entry name" value="p450"/>
    <property type="match status" value="1"/>
</dbReference>
<gene>
    <name evidence="10" type="ORF">TTHERM_00516350</name>
</gene>
<keyword evidence="9" id="KW-0472">Membrane</keyword>
<dbReference type="AlphaFoldDB" id="I7ME59"/>
<dbReference type="CDD" id="cd20621">
    <property type="entry name" value="CYP5011A1-like"/>
    <property type="match status" value="1"/>
</dbReference>
<dbReference type="InterPro" id="IPR050196">
    <property type="entry name" value="Cytochrome_P450_Monoox"/>
</dbReference>
<evidence type="ECO:0000256" key="8">
    <source>
        <dbReference type="RuleBase" id="RU000461"/>
    </source>
</evidence>
<name>I7ME59_TETTS</name>
<dbReference type="PANTHER" id="PTHR24291">
    <property type="entry name" value="CYTOCHROME P450 FAMILY 4"/>
    <property type="match status" value="1"/>
</dbReference>
<feature type="transmembrane region" description="Helical" evidence="9">
    <location>
        <begin position="6"/>
        <end position="26"/>
    </location>
</feature>
<keyword evidence="6 8" id="KW-0503">Monooxygenase</keyword>
<keyword evidence="5 7" id="KW-0408">Iron</keyword>
<feature type="binding site" description="axial binding residue" evidence="7">
    <location>
        <position position="458"/>
    </location>
    <ligand>
        <name>heme</name>
        <dbReference type="ChEBI" id="CHEBI:30413"/>
    </ligand>
    <ligandPart>
        <name>Fe</name>
        <dbReference type="ChEBI" id="CHEBI:18248"/>
    </ligandPart>
</feature>
<dbReference type="PROSITE" id="PS00086">
    <property type="entry name" value="CYTOCHROME_P450"/>
    <property type="match status" value="1"/>
</dbReference>
<evidence type="ECO:0000256" key="4">
    <source>
        <dbReference type="ARBA" id="ARBA00023002"/>
    </source>
</evidence>
<dbReference type="STRING" id="312017.I7ME59"/>
<organism evidence="10 11">
    <name type="scientific">Tetrahymena thermophila (strain SB210)</name>
    <dbReference type="NCBI Taxonomy" id="312017"/>
    <lineage>
        <taxon>Eukaryota</taxon>
        <taxon>Sar</taxon>
        <taxon>Alveolata</taxon>
        <taxon>Ciliophora</taxon>
        <taxon>Intramacronucleata</taxon>
        <taxon>Oligohymenophorea</taxon>
        <taxon>Hymenostomatida</taxon>
        <taxon>Tetrahymenina</taxon>
        <taxon>Tetrahymenidae</taxon>
        <taxon>Tetrahymena</taxon>
    </lineage>
</organism>
<evidence type="ECO:0000256" key="7">
    <source>
        <dbReference type="PIRSR" id="PIRSR602401-1"/>
    </source>
</evidence>
<dbReference type="GeneID" id="7842909"/>
<dbReference type="InterPro" id="IPR017972">
    <property type="entry name" value="Cyt_P450_CS"/>
</dbReference>
<dbReference type="RefSeq" id="XP_001015246.3">
    <property type="nucleotide sequence ID" value="XM_001015246.3"/>
</dbReference>
<dbReference type="eggNOG" id="KOG0157">
    <property type="taxonomic scope" value="Eukaryota"/>
</dbReference>
<sequence>MLTELFYTVILLIGVLFYLTFLRPLYKLLMLKIKHGKEILIKFEPIIGIHAYLKKSEKIHGDPMKLLKLEMAKNPKLKAVACSLGFGVLITSVDPDMNKSFLIDNYQKSVKLAPIFNYKILKNGIIFSEGEQWKKQRKMISDSFHFDSLKSRFQVIAQVTKETIDSLSKYVGKDYFPLFDEMMKHSGEIGIRVFFGPDFGDHQIDGKNISEELKEIVDQTIVYSYTSIFFQLKRIFLGDELAMKFLTAKEKKLLSRSDRINQIAMEQIEKKIKYYEGQPSVQSDYLIDVLVRNYLTKQDPNLTKEQICQQCITMFIAALDNTGCIIAWIIFCLANYKEEGDKVRQEINSVFPTQETLDNIQFDDLKNLNYTSAFIDECFRHYTSSMGVFLRRVVEPFKSGNFEIQKGDIIQSLWHPTQFNPDWFENPDKFDVNRFLNGKEKQGNSYAFTPFSIGPRNCIGKQMSLVEVKVSLIYFVKKFNCIRNSVPLKTTASIVYKPVDQNLIKISFCL</sequence>
<evidence type="ECO:0000313" key="11">
    <source>
        <dbReference type="Proteomes" id="UP000009168"/>
    </source>
</evidence>
<dbReference type="GO" id="GO:0004497">
    <property type="term" value="F:monooxygenase activity"/>
    <property type="evidence" value="ECO:0007669"/>
    <property type="project" value="UniProtKB-KW"/>
</dbReference>
<dbReference type="OrthoDB" id="1372046at2759"/>
<dbReference type="EMBL" id="GG662708">
    <property type="protein sequence ID" value="EAR95001.3"/>
    <property type="molecule type" value="Genomic_DNA"/>
</dbReference>
<evidence type="ECO:0000256" key="9">
    <source>
        <dbReference type="SAM" id="Phobius"/>
    </source>
</evidence>
<dbReference type="SUPFAM" id="SSF48264">
    <property type="entry name" value="Cytochrome P450"/>
    <property type="match status" value="1"/>
</dbReference>
<keyword evidence="4 8" id="KW-0560">Oxidoreductase</keyword>
<dbReference type="GO" id="GO:0020037">
    <property type="term" value="F:heme binding"/>
    <property type="evidence" value="ECO:0007669"/>
    <property type="project" value="InterPro"/>
</dbReference>
<dbReference type="InParanoid" id="I7ME59"/>
<dbReference type="GO" id="GO:0005506">
    <property type="term" value="F:iron ion binding"/>
    <property type="evidence" value="ECO:0007669"/>
    <property type="project" value="InterPro"/>
</dbReference>
<dbReference type="GO" id="GO:0016705">
    <property type="term" value="F:oxidoreductase activity, acting on paired donors, with incorporation or reduction of molecular oxygen"/>
    <property type="evidence" value="ECO:0007669"/>
    <property type="project" value="InterPro"/>
</dbReference>
<keyword evidence="11" id="KW-1185">Reference proteome</keyword>
<keyword evidence="3 7" id="KW-0479">Metal-binding</keyword>
<accession>I7ME59</accession>
<keyword evidence="9" id="KW-0812">Transmembrane</keyword>
<dbReference type="PRINTS" id="PR00463">
    <property type="entry name" value="EP450I"/>
</dbReference>
<dbReference type="InterPro" id="IPR002401">
    <property type="entry name" value="Cyt_P450_E_grp-I"/>
</dbReference>
<dbReference type="PANTHER" id="PTHR24291:SF50">
    <property type="entry name" value="BIFUNCTIONAL ALBAFLAVENONE MONOOXYGENASE_TERPENE SYNTHASE"/>
    <property type="match status" value="1"/>
</dbReference>
<evidence type="ECO:0000256" key="5">
    <source>
        <dbReference type="ARBA" id="ARBA00023004"/>
    </source>
</evidence>
<dbReference type="PRINTS" id="PR00385">
    <property type="entry name" value="P450"/>
</dbReference>
<reference evidence="11" key="1">
    <citation type="journal article" date="2006" name="PLoS Biol.">
        <title>Macronuclear genome sequence of the ciliate Tetrahymena thermophila, a model eukaryote.</title>
        <authorList>
            <person name="Eisen J.A."/>
            <person name="Coyne R.S."/>
            <person name="Wu M."/>
            <person name="Wu D."/>
            <person name="Thiagarajan M."/>
            <person name="Wortman J.R."/>
            <person name="Badger J.H."/>
            <person name="Ren Q."/>
            <person name="Amedeo P."/>
            <person name="Jones K.M."/>
            <person name="Tallon L.J."/>
            <person name="Delcher A.L."/>
            <person name="Salzberg S.L."/>
            <person name="Silva J.C."/>
            <person name="Haas B.J."/>
            <person name="Majoros W.H."/>
            <person name="Farzad M."/>
            <person name="Carlton J.M."/>
            <person name="Smith R.K. Jr."/>
            <person name="Garg J."/>
            <person name="Pearlman R.E."/>
            <person name="Karrer K.M."/>
            <person name="Sun L."/>
            <person name="Manning G."/>
            <person name="Elde N.C."/>
            <person name="Turkewitz A.P."/>
            <person name="Asai D.J."/>
            <person name="Wilkes D.E."/>
            <person name="Wang Y."/>
            <person name="Cai H."/>
            <person name="Collins K."/>
            <person name="Stewart B.A."/>
            <person name="Lee S.R."/>
            <person name="Wilamowska K."/>
            <person name="Weinberg Z."/>
            <person name="Ruzzo W.L."/>
            <person name="Wloga D."/>
            <person name="Gaertig J."/>
            <person name="Frankel J."/>
            <person name="Tsao C.-C."/>
            <person name="Gorovsky M.A."/>
            <person name="Keeling P.J."/>
            <person name="Waller R.F."/>
            <person name="Patron N.J."/>
            <person name="Cherry J.M."/>
            <person name="Stover N.A."/>
            <person name="Krieger C.J."/>
            <person name="del Toro C."/>
            <person name="Ryder H.F."/>
            <person name="Williamson S.C."/>
            <person name="Barbeau R.A."/>
            <person name="Hamilton E.P."/>
            <person name="Orias E."/>
        </authorList>
    </citation>
    <scope>NUCLEOTIDE SEQUENCE [LARGE SCALE GENOMIC DNA]</scope>
    <source>
        <strain evidence="11">SB210</strain>
    </source>
</reference>
<dbReference type="KEGG" id="tet:TTHERM_00516350"/>
<evidence type="ECO:0000313" key="10">
    <source>
        <dbReference type="EMBL" id="EAR95001.3"/>
    </source>
</evidence>
<proteinExistence type="inferred from homology"/>
<evidence type="ECO:0000256" key="6">
    <source>
        <dbReference type="ARBA" id="ARBA00023033"/>
    </source>
</evidence>
<comment type="similarity">
    <text evidence="1 8">Belongs to the cytochrome P450 family.</text>
</comment>
<evidence type="ECO:0000256" key="1">
    <source>
        <dbReference type="ARBA" id="ARBA00010617"/>
    </source>
</evidence>
<keyword evidence="9" id="KW-1133">Transmembrane helix</keyword>
<keyword evidence="2 7" id="KW-0349">Heme</keyword>
<dbReference type="Gene3D" id="1.10.630.10">
    <property type="entry name" value="Cytochrome P450"/>
    <property type="match status" value="1"/>
</dbReference>
<dbReference type="Proteomes" id="UP000009168">
    <property type="component" value="Unassembled WGS sequence"/>
</dbReference>